<evidence type="ECO:0000256" key="1">
    <source>
        <dbReference type="ARBA" id="ARBA00022737"/>
    </source>
</evidence>
<feature type="domain" description="Ig-like" evidence="6">
    <location>
        <begin position="3705"/>
        <end position="3791"/>
    </location>
</feature>
<dbReference type="PROSITE" id="PS50853">
    <property type="entry name" value="FN3"/>
    <property type="match status" value="3"/>
</dbReference>
<dbReference type="SMART" id="SM00408">
    <property type="entry name" value="IGc2"/>
    <property type="match status" value="40"/>
</dbReference>
<dbReference type="InterPro" id="IPR003599">
    <property type="entry name" value="Ig_sub"/>
</dbReference>
<dbReference type="InterPro" id="IPR003961">
    <property type="entry name" value="FN3_dom"/>
</dbReference>
<dbReference type="InterPro" id="IPR013098">
    <property type="entry name" value="Ig_I-set"/>
</dbReference>
<feature type="domain" description="Ig-like" evidence="6">
    <location>
        <begin position="1058"/>
        <end position="1138"/>
    </location>
</feature>
<dbReference type="SMART" id="SM00060">
    <property type="entry name" value="FN3"/>
    <property type="match status" value="3"/>
</dbReference>
<feature type="domain" description="Ig-like" evidence="6">
    <location>
        <begin position="3326"/>
        <end position="3420"/>
    </location>
</feature>
<feature type="domain" description="Ig-like" evidence="6">
    <location>
        <begin position="2746"/>
        <end position="2843"/>
    </location>
</feature>
<gene>
    <name evidence="8" type="ORF">LARSCL_LOCUS16068</name>
</gene>
<feature type="domain" description="Ig-like" evidence="6">
    <location>
        <begin position="1161"/>
        <end position="1245"/>
    </location>
</feature>
<feature type="domain" description="Ig-like" evidence="6">
    <location>
        <begin position="1980"/>
        <end position="2075"/>
    </location>
</feature>
<feature type="domain" description="Ig-like" evidence="6">
    <location>
        <begin position="2466"/>
        <end position="2549"/>
    </location>
</feature>
<keyword evidence="5" id="KW-0812">Transmembrane</keyword>
<feature type="domain" description="Ig-like" evidence="6">
    <location>
        <begin position="948"/>
        <end position="1053"/>
    </location>
</feature>
<feature type="domain" description="Ig-like" evidence="6">
    <location>
        <begin position="2852"/>
        <end position="2932"/>
    </location>
</feature>
<feature type="domain" description="Ig-like" evidence="6">
    <location>
        <begin position="3136"/>
        <end position="3227"/>
    </location>
</feature>
<evidence type="ECO:0000256" key="2">
    <source>
        <dbReference type="ARBA" id="ARBA00023157"/>
    </source>
</evidence>
<dbReference type="Pfam" id="PF00041">
    <property type="entry name" value="fn3"/>
    <property type="match status" value="3"/>
</dbReference>
<evidence type="ECO:0000259" key="6">
    <source>
        <dbReference type="PROSITE" id="PS50835"/>
    </source>
</evidence>
<dbReference type="GO" id="GO:0005886">
    <property type="term" value="C:plasma membrane"/>
    <property type="evidence" value="ECO:0007669"/>
    <property type="project" value="TreeGrafter"/>
</dbReference>
<feature type="domain" description="Ig-like" evidence="6">
    <location>
        <begin position="1891"/>
        <end position="1976"/>
    </location>
</feature>
<protein>
    <submittedName>
        <fullName evidence="8">Uncharacterized protein</fullName>
    </submittedName>
</protein>
<feature type="domain" description="Ig-like" evidence="6">
    <location>
        <begin position="3421"/>
        <end position="3510"/>
    </location>
</feature>
<feature type="domain" description="Fibronectin type-III" evidence="7">
    <location>
        <begin position="4098"/>
        <end position="4193"/>
    </location>
</feature>
<dbReference type="PROSITE" id="PS50835">
    <property type="entry name" value="IG_LIKE"/>
    <property type="match status" value="40"/>
</dbReference>
<dbReference type="CDD" id="cd00096">
    <property type="entry name" value="Ig"/>
    <property type="match status" value="3"/>
</dbReference>
<feature type="domain" description="Ig-like" evidence="6">
    <location>
        <begin position="776"/>
        <end position="858"/>
    </location>
</feature>
<feature type="domain" description="Ig-like" evidence="6">
    <location>
        <begin position="2173"/>
        <end position="2263"/>
    </location>
</feature>
<feature type="domain" description="Ig-like" evidence="6">
    <location>
        <begin position="1353"/>
        <end position="1438"/>
    </location>
</feature>
<feature type="domain" description="Ig-like" evidence="6">
    <location>
        <begin position="3232"/>
        <end position="3321"/>
    </location>
</feature>
<dbReference type="EMBL" id="CAXIEN010000253">
    <property type="protein sequence ID" value="CAL1289667.1"/>
    <property type="molecule type" value="Genomic_DNA"/>
</dbReference>
<organism evidence="8 9">
    <name type="scientific">Larinioides sclopetarius</name>
    <dbReference type="NCBI Taxonomy" id="280406"/>
    <lineage>
        <taxon>Eukaryota</taxon>
        <taxon>Metazoa</taxon>
        <taxon>Ecdysozoa</taxon>
        <taxon>Arthropoda</taxon>
        <taxon>Chelicerata</taxon>
        <taxon>Arachnida</taxon>
        <taxon>Araneae</taxon>
        <taxon>Araneomorphae</taxon>
        <taxon>Entelegynae</taxon>
        <taxon>Araneoidea</taxon>
        <taxon>Araneidae</taxon>
        <taxon>Larinioides</taxon>
    </lineage>
</organism>
<dbReference type="FunFam" id="2.60.40.10:FF:000719">
    <property type="entry name" value="nephrin isoform X1"/>
    <property type="match status" value="1"/>
</dbReference>
<dbReference type="CDD" id="cd00063">
    <property type="entry name" value="FN3"/>
    <property type="match status" value="3"/>
</dbReference>
<feature type="domain" description="Ig-like" evidence="6">
    <location>
        <begin position="2364"/>
        <end position="2456"/>
    </location>
</feature>
<evidence type="ECO:0000256" key="3">
    <source>
        <dbReference type="ARBA" id="ARBA00023319"/>
    </source>
</evidence>
<dbReference type="InterPro" id="IPR007110">
    <property type="entry name" value="Ig-like_dom"/>
</dbReference>
<feature type="domain" description="Ig-like" evidence="6">
    <location>
        <begin position="1738"/>
        <end position="1823"/>
    </location>
</feature>
<feature type="domain" description="Ig-like" evidence="6">
    <location>
        <begin position="104"/>
        <end position="195"/>
    </location>
</feature>
<dbReference type="FunFam" id="2.60.40.10:FF:000104">
    <property type="entry name" value="Down syndrome cell adhesion molecule b"/>
    <property type="match status" value="11"/>
</dbReference>
<feature type="domain" description="Ig-like" evidence="6">
    <location>
        <begin position="2084"/>
        <end position="2164"/>
    </location>
</feature>
<evidence type="ECO:0000313" key="8">
    <source>
        <dbReference type="EMBL" id="CAL1289667.1"/>
    </source>
</evidence>
<feature type="domain" description="Ig-like" evidence="6">
    <location>
        <begin position="3042"/>
        <end position="3127"/>
    </location>
</feature>
<dbReference type="InterPro" id="IPR036116">
    <property type="entry name" value="FN3_sf"/>
</dbReference>
<dbReference type="FunFam" id="2.60.40.10:FF:000333">
    <property type="entry name" value="Down syndrome cell adhesion molecule"/>
    <property type="match status" value="6"/>
</dbReference>
<dbReference type="InterPro" id="IPR013151">
    <property type="entry name" value="Immunoglobulin_dom"/>
</dbReference>
<keyword evidence="5" id="KW-1133">Transmembrane helix</keyword>
<dbReference type="GO" id="GO:0030424">
    <property type="term" value="C:axon"/>
    <property type="evidence" value="ECO:0007669"/>
    <property type="project" value="TreeGrafter"/>
</dbReference>
<proteinExistence type="predicted"/>
<keyword evidence="1" id="KW-0677">Repeat</keyword>
<dbReference type="PANTHER" id="PTHR10075:SF100">
    <property type="entry name" value="FASCICLIN-2"/>
    <property type="match status" value="1"/>
</dbReference>
<dbReference type="FunFam" id="2.60.40.10:FF:000120">
    <property type="entry name" value="Down syndrome cell adhesion molecule like 1"/>
    <property type="match status" value="1"/>
</dbReference>
<dbReference type="Pfam" id="PF07679">
    <property type="entry name" value="I-set"/>
    <property type="match status" value="18"/>
</dbReference>
<feature type="domain" description="Ig-like" evidence="6">
    <location>
        <begin position="1250"/>
        <end position="1340"/>
    </location>
</feature>
<feature type="domain" description="Ig-like" evidence="6">
    <location>
        <begin position="1443"/>
        <end position="1523"/>
    </location>
</feature>
<sequence length="4326" mass="474091">MGLAYAGILEVQPFSFPQSITEGERVIVACTTKSGDKSGSQLSFKWLKDGKDLPTRTQVKSFGDFSNIVIDPVSEEDSGNYTCAVTSGGLHDSYTAQLTVMVPPQWLSAPNDVNSFSGEFLVIDCKAFGKPIPTILWMKSEGRGMEGFVSVSESETLHLPANGSLIIEQVTKSDEGLYQCTATNSVGQNLKKIISINIFAQPKIQPFNFPTDVVVGQKASATCTAISGDPPFEFRWLKNGKDLSSGGQITIRTLVDVSVLVIETVDASSTGNYTCHLRTPLGSDSYTIPLEVKESSKWINSIQDHDVKAGENVTILCKADGLPLPQVTWKKKMDSESEFSSLIGEQQQTHGISKLLLVNTKPENSGYYICEAHNNVGKPITRTIFINILGHNSLKILPFSFPTSIFGKRAIATCATSTDDKVDFKWIKNGKDITKHNNVKIRSYPDLSNLVIDPLTEDDSGNYTCIVSSRGITSSYTTTLDVLVPPSWKVMPKDLDTISGDNVFLHCHGSGYPQPVVIWHRTTNVNTEFMPVTQPVKSNGTLILNNISKEAEGMYRCNVSNGIGLPLLKSVILRVIGQGLKIQPFIFPTESIIGKRASATCTPTAGEKMEFKWLRNGKELVKGMNVDIRSFSDLSTLVIDPLTEEDTGNYTCIVNARGMTASYTTALEVLIPPSWSHIPHDIDALNGDPVTLDCKGSGTPKPLIIWSRTQGENVDFNTLSNSNHPTILTNGSLHFDFTDKKDEGLYKCNVSNNIGPPLLKTISLQVIGYNSLQIQPFNFPSKSIIGKRVTVTCTTTVGEKMVFKWFRNGKSLEKGRNIDIRSYPDLSTLVIDPLTEDDTGNYTCSANARGLTTSYTTTLEVLVPPSWSQIPNDIDALSGDPVTLNCLGSGSPKPIITWSRAQGENAEYLPLSSSVQEVTLPNGSFHLTSVTKEDEGMYKCNVSNGIGPSLIKVIMVRVIDGNSISIQPFSFPSNSAIGKRVSVTCTPLSGEKIEFKWLKNGLEISTNRPRIQIVSLPPISSLIIDPLQSEDSGNYTCFVTSRGLTGTYTASLDVLVPPSWITSPSDMDASSGDSLMLTCKGMGKPEPIVTWSKLYSENSVSMLSSTSNQVTIFPNGSLYIENVAKDDEGMYKCNVSNGIGKSLIKTVMLKVIGDSSLQIQPFSFPSKSIIGKRVSVLCTTAVGEKVEFNWFRNDRELSKGMNVDIRSFSDLSTLVIDPLAEDDSGNYTCSANARGLTTRYTTALNVLVPPAWNHIPRDIDALSGENVVVNCVGSGTPKPMTSWSKTQGEAGDFVSLNNLVQQAILPNGSLQLNSISKDDEGMYKCNVSNGIGDSLIKTIVIKVIDGNSLKIQPFSFPPDSAIGKRVSVTCTPLTGEKMEFKWLRNGMEIPPGRQNINIASLPMFSNLIIDPLTSEDSGNYTCVVSTRGLTGSYTTTLDVLVPPSWDLIPVDTDASSGDSLLLNCKGNGKPEPSVTWSKTYGETFEFTVISTSSQINIFPNGSLIIQSIDKRDEGMYTCNISNGIGKPLIKTVMIKVIADHSLKIQPFSFPSESVIGKRVSATCTPSSGEKMEFKWLKNGKELTKGLSVDIRTFPDLSALVIDPLTEDFTGNYTCIVNSRGSTAAYTTALQVLVPPSWVIVPSDIEALNGDSVTLNCKSSGTPKPTVTWSRSQSENLDFFPISSLSQALLLSNGSLQLNAIQKEDEGMYRCNISNGIGSPLIKTIIVKVIGGNSLRIQPFSFPSDSAIGKRVSVTCTPLTGEKMEFKWLRNGKELSSGRQNINILSYPMLSNLVIDPLTSEDSGNYTCIVSTRGLTGSHTTRLDVLSGHSDFLPISGSNQVSIFPNGTLYFSAITKEDESMYKCNISNGIGNDLVKTVIIKVIADHSLKIQPFSFPSKSVIGKRVSATCTPATGEKMEFKWLKNGKEIAHKKQNINILSYPELSNIVINPLTAEDSGNYTCAVSTRGLSGSYTTHLEVLVPSVWKSVPQDYDAVDGETVVLHCQGSGKPEPIVTWYRAIGMNNEYVPVIGLNRFLAPSNGSLILQEIMKEDEGMYKCNISNRIGPDLVKTVMVKVTGDGPFKIQPFNFPTRSVIDERITTICATSTKEKMVFKWLKNGKEIINSNSIQVRSFPEFSTLILDSLTEEDAGNYSCVASSRGYTETFTTVLEVLIPPSWTKFSADVDAVSGDRIALDCLGSGKPIPTSVWSRTLAHLVEYIPLVNSSSATIFPNGTLLLNDVKKEDEGLYRCNLSNGIGTQLQKTVVVKVIGSLSFKIQPFSFPATSTIGKRVTTVCSTTTGGKVEFKWLKNGKEIIKSNKINVRSFPELSNLIIDPLSEEDSGNYTCVASARGYSESYTTVLEVLVPPVWKFSPTDVEAVNGDSVALNCYGTGRPEPITMWSRLTGSSDYVQISSSDQYELQKNGSLILKDIQKELEGMYKCNISNGIGDNLVETVMVKVIGGSLKIQPFNFPASPTIGQRVNAMCATVAAASKMEFYWFKDGSDLVKTNRIQIIYLPEFSSLIIDPLSEEDTGNYTCRVTSRGISDSYTSSLHVLIPPSWKYKPVDIEATSGENIFLNCGGTGKPAPLGKWTKLSSLEAEGIVLQNTENISIHSNGTLEVRHISKDNEGYYQCSISNGVGTELKKDVNIKVIDSWKIQPFTFPSTARISQRVTVVCSTSGGRRLTFEWHKDGKPLKENQNLKMITVSDVSTIILESVSETDSGNYTCIAKSEGVTDMYTSMLNVNVPPEWLSSPIDKETLFGDTVIFPCSATGKPKPIMKWNKFNELDGKYHLLISDVTLKQERVLLLSNGSLSIRNVSKEDEGIYQCSVSNEIGGSLIKSASLRVIDNWQIQPFLFPPTLMVGTRASAVCSTSRGSGLQFQWLRNGQRLEQSKNIQIRSYTDSSMILIESLSEDDSGNYTCVVKSDQKTDSFTAVLVVLVPPSWIQRPTDKDVLAGDSVIVPCYLTGKPDPVIQWSFSSTCQGLEESIFSNIISSETFNVYSNGSLSVNKVQKSHEGLYKCNASNGVGVTLEATMSLRVIGSPKIQKFSFPDQVISGTKTSATCTAISGIPPMEFKWFKNGHSLKISQKSTIRTYTDFSVIFLENVDRSSSGNYTCELKGPTGSDSYTAILEVKEAPKWIMQPKDTALNNGDNTTLECIATGYPLPNVTWKKSSGGVPELYETVHDQKQTGGKSILEIRQASATDSGYYICMAQNDISSIKTNGIIISVSDLPKVQKFYFPDLVVTGQRTSAHCTAVSGTPPMNFKWLKDGQIIKPVQKFSIRSGVDYSILFIENVDLTTSGNYTCELTNSAGVDKYTTELQVKEPPTWLKEPKDAYISAGENISMECSATGFPTPNVTWLKSSGYKDGLEEVKSQQQIKGKSTLLKKHASIEDAGFYLCTADNGISKIQTNGIIVSVSASPKIQPFNLASHFRTGEKVTLFCAIKSGTPPFTFAWMKNSQTLTADSSVEIHQVKDFSSLMFPSLTLDSKGNYTCKVSNAFGTDFHTEFLNVVVPPKWRNLPKDQEVVVGEDLSLKCEVEGYPVPTVLWKGHDKDNLNREILQQNSRMRIEDGAFEITSVIEEDEGDYICEASNGIGNGISHTVVISVLGYPRIQPFYFPEKLTEGQKTKALCTVIDGTGPFKFLWYKNDHTLSTSSSVTIQNSEEYSMLLFNSLSTDHGGNYSCVVTNSFGRDSYSSQLVINVPPTIVQEPLDQTLEEGYQAAFLCQASGYPEPSITWLKEEGNKERYEEERIKTYSNGTLIISSVKKSDEGIYKCTISNNIGQDLHKLVSLTVIVPARFEEKFTMKNVRRGETATLKCEAVGDKPLSITWTKDKAEIDFKKHTRLEKFDRDIEKGLSSELIIRTTDRKDGALYGCLAKNEYGSDERNIKLLVVEVPAQPLDVKVKEAWSRTASIIWSAPYSGNSPITKYIIQYWRDRGGPHRLLEDIIPNSQTQVLLKNLQPGTPYAVTVLGENEIGQGQPSDVLKFITGEEEPSGPPTDVWVEAKSSNSILVTWKPPPRELWNGELRGYFVGYKVDGSSHPYSFKTVDNAVNDSHEYALTNLMKSTKYNIVVKAYNSAGTGPPSQDLIAKTLDGDVPEPPSFTVVAASESKISLRWGDPPSRNIPVTGYTLHYKKEGGEWYHIPIIASSSKNRFTITGLESSTPYKIYITASNQYGNGEPSDITTVDTSMKGFVIGNSETYVDLSVIVPVAACILAFIVVTIVVIIYYRKSKARNNLERALQGGKPFPYTGSTQRYIDIDKTRLPAEPGTLTSSYATIPADQINEEGTQEMKAFMHGNMKDRPLPSKPSSMKKKNKGHVYDTAQ</sequence>
<feature type="domain" description="Ig-like" evidence="6">
    <location>
        <begin position="202"/>
        <end position="293"/>
    </location>
</feature>
<dbReference type="Pfam" id="PF13927">
    <property type="entry name" value="Ig_3"/>
    <property type="match status" value="21"/>
</dbReference>
<feature type="domain" description="Ig-like" evidence="6">
    <location>
        <begin position="865"/>
        <end position="945"/>
    </location>
</feature>
<feature type="domain" description="Ig-like" evidence="6">
    <location>
        <begin position="2657"/>
        <end position="2743"/>
    </location>
</feature>
<dbReference type="GO" id="GO:0070593">
    <property type="term" value="P:dendrite self-avoidance"/>
    <property type="evidence" value="ECO:0007669"/>
    <property type="project" value="TreeGrafter"/>
</dbReference>
<evidence type="ECO:0000313" key="9">
    <source>
        <dbReference type="Proteomes" id="UP001497382"/>
    </source>
</evidence>
<dbReference type="GO" id="GO:0007411">
    <property type="term" value="P:axon guidance"/>
    <property type="evidence" value="ECO:0007669"/>
    <property type="project" value="TreeGrafter"/>
</dbReference>
<dbReference type="PANTHER" id="PTHR10075">
    <property type="entry name" value="BASIGIN RELATED"/>
    <property type="match status" value="1"/>
</dbReference>
<feature type="domain" description="Ig-like" evidence="6">
    <location>
        <begin position="2556"/>
        <end position="2646"/>
    </location>
</feature>
<feature type="region of interest" description="Disordered" evidence="4">
    <location>
        <begin position="4299"/>
        <end position="4326"/>
    </location>
</feature>
<keyword evidence="5" id="KW-0472">Membrane</keyword>
<evidence type="ECO:0000256" key="5">
    <source>
        <dbReference type="SAM" id="Phobius"/>
    </source>
</evidence>
<feature type="domain" description="Ig-like" evidence="6">
    <location>
        <begin position="296"/>
        <end position="381"/>
    </location>
</feature>
<dbReference type="InterPro" id="IPR003598">
    <property type="entry name" value="Ig_sub2"/>
</dbReference>
<dbReference type="SUPFAM" id="SSF49265">
    <property type="entry name" value="Fibronectin type III"/>
    <property type="match status" value="2"/>
</dbReference>
<feature type="domain" description="Ig-like" evidence="6">
    <location>
        <begin position="3515"/>
        <end position="3606"/>
    </location>
</feature>
<feature type="domain" description="Ig-like" evidence="6">
    <location>
        <begin position="2941"/>
        <end position="3035"/>
    </location>
</feature>
<dbReference type="SUPFAM" id="SSF48726">
    <property type="entry name" value="Immunoglobulin"/>
    <property type="match status" value="41"/>
</dbReference>
<comment type="caution">
    <text evidence="8">The sequence shown here is derived from an EMBL/GenBank/DDBJ whole genome shotgun (WGS) entry which is preliminary data.</text>
</comment>
<dbReference type="FunFam" id="2.60.40.10:FF:000032">
    <property type="entry name" value="palladin isoform X1"/>
    <property type="match status" value="2"/>
</dbReference>
<dbReference type="SMART" id="SM00406">
    <property type="entry name" value="IGv"/>
    <property type="match status" value="13"/>
</dbReference>
<accession>A0AAV2B1C1</accession>
<keyword evidence="3" id="KW-0393">Immunoglobulin domain</keyword>
<name>A0AAV2B1C1_9ARAC</name>
<feature type="domain" description="Ig-like" evidence="6">
    <location>
        <begin position="3797"/>
        <end position="3890"/>
    </location>
</feature>
<dbReference type="GO" id="GO:0098632">
    <property type="term" value="F:cell-cell adhesion mediator activity"/>
    <property type="evidence" value="ECO:0007669"/>
    <property type="project" value="TreeGrafter"/>
</dbReference>
<dbReference type="InterPro" id="IPR036179">
    <property type="entry name" value="Ig-like_dom_sf"/>
</dbReference>
<keyword evidence="2" id="KW-1015">Disulfide bond</keyword>
<evidence type="ECO:0000259" key="7">
    <source>
        <dbReference type="PROSITE" id="PS50853"/>
    </source>
</evidence>
<feature type="domain" description="Ig-like" evidence="6">
    <location>
        <begin position="13"/>
        <end position="99"/>
    </location>
</feature>
<feature type="domain" description="Ig-like" evidence="6">
    <location>
        <begin position="673"/>
        <end position="763"/>
    </location>
</feature>
<feature type="domain" description="Fibronectin type-III" evidence="7">
    <location>
        <begin position="3899"/>
        <end position="3993"/>
    </location>
</feature>
<feature type="domain" description="Ig-like" evidence="6">
    <location>
        <begin position="2276"/>
        <end position="2356"/>
    </location>
</feature>
<feature type="domain" description="Ig-like" evidence="6">
    <location>
        <begin position="486"/>
        <end position="562"/>
    </location>
</feature>
<evidence type="ECO:0000256" key="4">
    <source>
        <dbReference type="SAM" id="MobiDB-lite"/>
    </source>
</evidence>
<feature type="domain" description="Ig-like" evidence="6">
    <location>
        <begin position="407"/>
        <end position="479"/>
    </location>
</feature>
<reference evidence="8 9" key="1">
    <citation type="submission" date="2024-04" db="EMBL/GenBank/DDBJ databases">
        <authorList>
            <person name="Rising A."/>
            <person name="Reimegard J."/>
            <person name="Sonavane S."/>
            <person name="Akerstrom W."/>
            <person name="Nylinder S."/>
            <person name="Hedman E."/>
            <person name="Kallberg Y."/>
        </authorList>
    </citation>
    <scope>NUCLEOTIDE SEQUENCE [LARGE SCALE GENOMIC DNA]</scope>
</reference>
<dbReference type="SMART" id="SM00409">
    <property type="entry name" value="IG"/>
    <property type="match status" value="40"/>
</dbReference>
<dbReference type="Pfam" id="PF00047">
    <property type="entry name" value="ig"/>
    <property type="match status" value="1"/>
</dbReference>
<dbReference type="GO" id="GO:0007156">
    <property type="term" value="P:homophilic cell adhesion via plasma membrane adhesion molecules"/>
    <property type="evidence" value="ECO:0007669"/>
    <property type="project" value="TreeGrafter"/>
</dbReference>
<feature type="domain" description="Ig-like" evidence="6">
    <location>
        <begin position="3611"/>
        <end position="3702"/>
    </location>
</feature>
<dbReference type="Gene3D" id="2.60.40.10">
    <property type="entry name" value="Immunoglobulins"/>
    <property type="match status" value="44"/>
</dbReference>
<dbReference type="InterPro" id="IPR013106">
    <property type="entry name" value="Ig_V-set"/>
</dbReference>
<feature type="domain" description="Ig-like" evidence="6">
    <location>
        <begin position="1527"/>
        <end position="1630"/>
    </location>
</feature>
<dbReference type="InterPro" id="IPR013783">
    <property type="entry name" value="Ig-like_fold"/>
</dbReference>
<feature type="transmembrane region" description="Helical" evidence="5">
    <location>
        <begin position="4208"/>
        <end position="4230"/>
    </location>
</feature>
<keyword evidence="9" id="KW-1185">Reference proteome</keyword>
<feature type="domain" description="Ig-like" evidence="6">
    <location>
        <begin position="1635"/>
        <end position="1726"/>
    </location>
</feature>
<feature type="domain" description="Ig-like" evidence="6">
    <location>
        <begin position="584"/>
        <end position="668"/>
    </location>
</feature>
<dbReference type="Proteomes" id="UP001497382">
    <property type="component" value="Unassembled WGS sequence"/>
</dbReference>
<feature type="domain" description="Fibronectin type-III" evidence="7">
    <location>
        <begin position="3998"/>
        <end position="4096"/>
    </location>
</feature>